<accession>A0AA96F654</accession>
<dbReference type="Gene3D" id="1.10.10.1320">
    <property type="entry name" value="Anti-sigma factor, zinc-finger domain"/>
    <property type="match status" value="1"/>
</dbReference>
<keyword evidence="1" id="KW-0805">Transcription regulation</keyword>
<dbReference type="EMBL" id="CP134879">
    <property type="protein sequence ID" value="WNM23507.1"/>
    <property type="molecule type" value="Genomic_DNA"/>
</dbReference>
<keyword evidence="3" id="KW-1133">Transmembrane helix</keyword>
<dbReference type="Proteomes" id="UP001304125">
    <property type="component" value="Chromosome"/>
</dbReference>
<proteinExistence type="predicted"/>
<dbReference type="AlphaFoldDB" id="A0AA96F654"/>
<gene>
    <name evidence="5" type="ORF">RN606_09010</name>
</gene>
<evidence type="ECO:0000313" key="5">
    <source>
        <dbReference type="EMBL" id="WNM23507.1"/>
    </source>
</evidence>
<name>A0AA96F654_9MICO</name>
<reference evidence="5 6" key="1">
    <citation type="submission" date="2023-09" db="EMBL/GenBank/DDBJ databases">
        <title>Demequina sp. a novel bacteria isolated from Capsicum annuum.</title>
        <authorList>
            <person name="Humaira Z."/>
            <person name="Lee J."/>
            <person name="Cho D."/>
        </authorList>
    </citation>
    <scope>NUCLEOTIDE SEQUENCE [LARGE SCALE GENOMIC DNA]</scope>
    <source>
        <strain evidence="5 6">OYTSA14</strain>
    </source>
</reference>
<dbReference type="Pfam" id="PF13490">
    <property type="entry name" value="zf-HC2"/>
    <property type="match status" value="1"/>
</dbReference>
<evidence type="ECO:0000256" key="1">
    <source>
        <dbReference type="ARBA" id="ARBA00023015"/>
    </source>
</evidence>
<feature type="domain" description="Putative zinc-finger" evidence="4">
    <location>
        <begin position="15"/>
        <end position="39"/>
    </location>
</feature>
<evidence type="ECO:0000313" key="6">
    <source>
        <dbReference type="Proteomes" id="UP001304125"/>
    </source>
</evidence>
<keyword evidence="6" id="KW-1185">Reference proteome</keyword>
<dbReference type="InterPro" id="IPR041916">
    <property type="entry name" value="Anti_sigma_zinc_sf"/>
</dbReference>
<dbReference type="RefSeq" id="WP_313496468.1">
    <property type="nucleotide sequence ID" value="NZ_CP134879.1"/>
</dbReference>
<feature type="transmembrane region" description="Helical" evidence="3">
    <location>
        <begin position="93"/>
        <end position="114"/>
    </location>
</feature>
<evidence type="ECO:0000256" key="3">
    <source>
        <dbReference type="SAM" id="Phobius"/>
    </source>
</evidence>
<keyword evidence="3" id="KW-0472">Membrane</keyword>
<sequence length="225" mass="23035">MSADHDRLATWDASYVLGALSATERHEYEQHLQGCERCQAAVAELAALPGLLSRTRGLLDPDAAPADAPPPSDLAARVIRLDAHRRRRARVRAALAITGAAATVALGFGVVGTLDHAPAPEATAALAPVGDSSLTASVALDAVAWGTRLTMTCTYPDGSQAYGPQTYALVVTDDAGDATTVSTWTAVPGRTIELQAGTAVPLDDIAAISVQDASGAAVLEGTVAQ</sequence>
<evidence type="ECO:0000259" key="4">
    <source>
        <dbReference type="Pfam" id="PF13490"/>
    </source>
</evidence>
<protein>
    <submittedName>
        <fullName evidence="5">Zf-HC2 domain-containing protein</fullName>
    </submittedName>
</protein>
<organism evidence="5 6">
    <name type="scientific">Demequina capsici</name>
    <dbReference type="NCBI Taxonomy" id="3075620"/>
    <lineage>
        <taxon>Bacteria</taxon>
        <taxon>Bacillati</taxon>
        <taxon>Actinomycetota</taxon>
        <taxon>Actinomycetes</taxon>
        <taxon>Micrococcales</taxon>
        <taxon>Demequinaceae</taxon>
        <taxon>Demequina</taxon>
    </lineage>
</organism>
<dbReference type="InterPro" id="IPR027383">
    <property type="entry name" value="Znf_put"/>
</dbReference>
<evidence type="ECO:0000256" key="2">
    <source>
        <dbReference type="ARBA" id="ARBA00023163"/>
    </source>
</evidence>
<keyword evidence="2" id="KW-0804">Transcription</keyword>
<keyword evidence="3" id="KW-0812">Transmembrane</keyword>